<dbReference type="Proteomes" id="UP000003327">
    <property type="component" value="Unassembled WGS sequence"/>
</dbReference>
<organism evidence="1 2">
    <name type="scientific">Prevotella veroralis F0319</name>
    <dbReference type="NCBI Taxonomy" id="649761"/>
    <lineage>
        <taxon>Bacteria</taxon>
        <taxon>Pseudomonadati</taxon>
        <taxon>Bacteroidota</taxon>
        <taxon>Bacteroidia</taxon>
        <taxon>Bacteroidales</taxon>
        <taxon>Prevotellaceae</taxon>
        <taxon>Prevotella</taxon>
    </lineage>
</organism>
<evidence type="ECO:0000313" key="1">
    <source>
        <dbReference type="EMBL" id="EEX19879.1"/>
    </source>
</evidence>
<comment type="caution">
    <text evidence="1">The sequence shown here is derived from an EMBL/GenBank/DDBJ whole genome shotgun (WGS) entry which is preliminary data.</text>
</comment>
<proteinExistence type="predicted"/>
<name>C9MKS4_9BACT</name>
<protein>
    <submittedName>
        <fullName evidence="1">Uncharacterized protein</fullName>
    </submittedName>
</protein>
<sequence>MQTLRFKVIFTFDPYKYCFLNKRVFLRFEGGVSSFPREAFFDARKGSLHHKETPPLM</sequence>
<keyword evidence="2" id="KW-1185">Reference proteome</keyword>
<accession>C9MKS4</accession>
<dbReference type="HOGENOM" id="CLU_2992973_0_0_10"/>
<dbReference type="AlphaFoldDB" id="C9MKS4"/>
<dbReference type="EMBL" id="ACVA01000007">
    <property type="protein sequence ID" value="EEX19879.1"/>
    <property type="molecule type" value="Genomic_DNA"/>
</dbReference>
<reference evidence="1 2" key="1">
    <citation type="submission" date="2009-09" db="EMBL/GenBank/DDBJ databases">
        <authorList>
            <person name="Weinstock G."/>
            <person name="Sodergren E."/>
            <person name="Clifton S."/>
            <person name="Fulton L."/>
            <person name="Fulton B."/>
            <person name="Courtney L."/>
            <person name="Fronick C."/>
            <person name="Harrison M."/>
            <person name="Strong C."/>
            <person name="Farmer C."/>
            <person name="Delahaunty K."/>
            <person name="Markovic C."/>
            <person name="Hall O."/>
            <person name="Minx P."/>
            <person name="Tomlinson C."/>
            <person name="Mitreva M."/>
            <person name="Nelson J."/>
            <person name="Hou S."/>
            <person name="Wollam A."/>
            <person name="Pepin K.H."/>
            <person name="Johnson M."/>
            <person name="Bhonagiri V."/>
            <person name="Nash W.E."/>
            <person name="Warren W."/>
            <person name="Chinwalla A."/>
            <person name="Mardis E.R."/>
            <person name="Wilson R.K."/>
        </authorList>
    </citation>
    <scope>NUCLEOTIDE SEQUENCE [LARGE SCALE GENOMIC DNA]</scope>
    <source>
        <strain evidence="1 2">F0319</strain>
    </source>
</reference>
<evidence type="ECO:0000313" key="2">
    <source>
        <dbReference type="Proteomes" id="UP000003327"/>
    </source>
</evidence>
<gene>
    <name evidence="1" type="ORF">HMPREF0973_00198</name>
</gene>